<protein>
    <submittedName>
        <fullName evidence="1">C signal</fullName>
    </submittedName>
</protein>
<dbReference type="Proteomes" id="UP000401081">
    <property type="component" value="Unassembled WGS sequence"/>
</dbReference>
<gene>
    <name evidence="1" type="primary">csgA_1</name>
    <name evidence="1" type="ORF">NCTC12993_04614</name>
</gene>
<dbReference type="Gene3D" id="3.40.50.720">
    <property type="entry name" value="NAD(P)-binding Rossmann-like Domain"/>
    <property type="match status" value="1"/>
</dbReference>
<dbReference type="PANTHER" id="PTHR45458:SF1">
    <property type="entry name" value="SHORT CHAIN DEHYDROGENASE"/>
    <property type="match status" value="1"/>
</dbReference>
<reference evidence="1 2" key="1">
    <citation type="submission" date="2019-03" db="EMBL/GenBank/DDBJ databases">
        <authorList>
            <consortium name="Pathogen Informatics"/>
        </authorList>
    </citation>
    <scope>NUCLEOTIDE SEQUENCE [LARGE SCALE GENOMIC DNA]</scope>
    <source>
        <strain evidence="1 2">NCTC12993</strain>
    </source>
</reference>
<dbReference type="InterPro" id="IPR036291">
    <property type="entry name" value="NAD(P)-bd_dom_sf"/>
</dbReference>
<dbReference type="Pfam" id="PF13561">
    <property type="entry name" value="adh_short_C2"/>
    <property type="match status" value="1"/>
</dbReference>
<dbReference type="GO" id="GO:0016616">
    <property type="term" value="F:oxidoreductase activity, acting on the CH-OH group of donors, NAD or NADP as acceptor"/>
    <property type="evidence" value="ECO:0007669"/>
    <property type="project" value="TreeGrafter"/>
</dbReference>
<evidence type="ECO:0000313" key="2">
    <source>
        <dbReference type="Proteomes" id="UP000401081"/>
    </source>
</evidence>
<evidence type="ECO:0000313" key="1">
    <source>
        <dbReference type="EMBL" id="VFS71309.1"/>
    </source>
</evidence>
<dbReference type="PANTHER" id="PTHR45458">
    <property type="entry name" value="SHORT-CHAIN DEHYDROGENASE/REDUCTASE SDR"/>
    <property type="match status" value="1"/>
</dbReference>
<dbReference type="InterPro" id="IPR052184">
    <property type="entry name" value="SDR_enzymes"/>
</dbReference>
<keyword evidence="2" id="KW-1185">Reference proteome</keyword>
<proteinExistence type="predicted"/>
<name>A0A485BRW9_KLUCR</name>
<dbReference type="InterPro" id="IPR002347">
    <property type="entry name" value="SDR_fam"/>
</dbReference>
<dbReference type="SUPFAM" id="SSF51735">
    <property type="entry name" value="NAD(P)-binding Rossmann-fold domains"/>
    <property type="match status" value="1"/>
</dbReference>
<sequence length="189" mass="20487">MPEPPTADPSQTIGEISTDEFMQIMLTNALSPMRVIEQFAAQVTAGGLIGVMSSGQGSIANNESGQRELYRGSKAALNMFMRSLAARPTMKARPLVTMAPGWIKTALGGPDAPYTIEETIPLLVNVLLEKQQRPGLEISRLSRQYGSLVMITPRATAPQPPTFGNRQHPAPAPPARWQAGRAVLRCPRR</sequence>
<dbReference type="EMBL" id="CAADJD010000021">
    <property type="protein sequence ID" value="VFS71309.1"/>
    <property type="molecule type" value="Genomic_DNA"/>
</dbReference>
<accession>A0A485BRW9</accession>
<dbReference type="AlphaFoldDB" id="A0A485BRW9"/>
<organism evidence="1 2">
    <name type="scientific">Kluyvera cryocrescens</name>
    <name type="common">Kluyvera citrophila</name>
    <dbReference type="NCBI Taxonomy" id="580"/>
    <lineage>
        <taxon>Bacteria</taxon>
        <taxon>Pseudomonadati</taxon>
        <taxon>Pseudomonadota</taxon>
        <taxon>Gammaproteobacteria</taxon>
        <taxon>Enterobacterales</taxon>
        <taxon>Enterobacteriaceae</taxon>
        <taxon>Kluyvera</taxon>
    </lineage>
</organism>